<evidence type="ECO:0000313" key="4">
    <source>
        <dbReference type="EMBL" id="MCI2282274.1"/>
    </source>
</evidence>
<dbReference type="SUPFAM" id="SSF56784">
    <property type="entry name" value="HAD-like"/>
    <property type="match status" value="1"/>
</dbReference>
<dbReference type="InterPro" id="IPR036412">
    <property type="entry name" value="HAD-like_sf"/>
</dbReference>
<name>A0ABS9WWH5_9GAMM</name>
<dbReference type="RefSeq" id="WP_242282868.1">
    <property type="nucleotide sequence ID" value="NZ_JAKKSL010000001.1"/>
</dbReference>
<organism evidence="4 5">
    <name type="scientific">Colwellia maritima</name>
    <dbReference type="NCBI Taxonomy" id="2912588"/>
    <lineage>
        <taxon>Bacteria</taxon>
        <taxon>Pseudomonadati</taxon>
        <taxon>Pseudomonadota</taxon>
        <taxon>Gammaproteobacteria</taxon>
        <taxon>Alteromonadales</taxon>
        <taxon>Colwelliaceae</taxon>
        <taxon>Colwellia</taxon>
    </lineage>
</organism>
<keyword evidence="2 4" id="KW-0378">Hydrolase</keyword>
<dbReference type="SFLD" id="SFLDG01129">
    <property type="entry name" value="C1.5:_HAD__Beta-PGM__Phosphata"/>
    <property type="match status" value="1"/>
</dbReference>
<dbReference type="Proteomes" id="UP001139646">
    <property type="component" value="Unassembled WGS sequence"/>
</dbReference>
<dbReference type="Gene3D" id="3.40.50.1000">
    <property type="entry name" value="HAD superfamily/HAD-like"/>
    <property type="match status" value="1"/>
</dbReference>
<dbReference type="SFLD" id="SFLDS00003">
    <property type="entry name" value="Haloacid_Dehalogenase"/>
    <property type="match status" value="1"/>
</dbReference>
<dbReference type="PRINTS" id="PR00413">
    <property type="entry name" value="HADHALOGNASE"/>
</dbReference>
<dbReference type="InterPro" id="IPR051400">
    <property type="entry name" value="HAD-like_hydrolase"/>
</dbReference>
<dbReference type="GO" id="GO:0016787">
    <property type="term" value="F:hydrolase activity"/>
    <property type="evidence" value="ECO:0007669"/>
    <property type="project" value="UniProtKB-KW"/>
</dbReference>
<dbReference type="InterPro" id="IPR023214">
    <property type="entry name" value="HAD_sf"/>
</dbReference>
<proteinExistence type="predicted"/>
<gene>
    <name evidence="4" type="ORF">L3081_01220</name>
</gene>
<keyword evidence="5" id="KW-1185">Reference proteome</keyword>
<evidence type="ECO:0000256" key="2">
    <source>
        <dbReference type="ARBA" id="ARBA00022801"/>
    </source>
</evidence>
<dbReference type="NCBIfam" id="TIGR01549">
    <property type="entry name" value="HAD-SF-IA-v1"/>
    <property type="match status" value="1"/>
</dbReference>
<comment type="caution">
    <text evidence="4">The sequence shown here is derived from an EMBL/GenBank/DDBJ whole genome shotgun (WGS) entry which is preliminary data.</text>
</comment>
<sequence length="253" mass="28494">MKIYRRLSTIKAISFDLDDTLYNNKPVMMAIEEIMIAYFANLPVLQAKKSDWPAKQSNELNHHFWYTFRSQATIAQPDLAHDVVQVRLVTYRLGFIALGLSEQAADYEAQAALDYFITLRSNFIVPETSKTLLERLSKKYPLVAISNGNVDTQAINISKYFQYIYHAGWQAGGTLLRQKPCVDMFDLACQQLSISPSQLLHVGDCGRADIQGALRAGCQTAWLCCYDVGKPITVLPHIALSKLSELNLLLTEQ</sequence>
<keyword evidence="3" id="KW-0460">Magnesium</keyword>
<dbReference type="EMBL" id="JAKKSL010000001">
    <property type="protein sequence ID" value="MCI2282274.1"/>
    <property type="molecule type" value="Genomic_DNA"/>
</dbReference>
<comment type="cofactor">
    <cofactor evidence="1">
        <name>Mg(2+)</name>
        <dbReference type="ChEBI" id="CHEBI:18420"/>
    </cofactor>
</comment>
<accession>A0ABS9WWH5</accession>
<dbReference type="Pfam" id="PF00702">
    <property type="entry name" value="Hydrolase"/>
    <property type="match status" value="1"/>
</dbReference>
<dbReference type="Gene3D" id="1.20.120.1600">
    <property type="match status" value="1"/>
</dbReference>
<evidence type="ECO:0000313" key="5">
    <source>
        <dbReference type="Proteomes" id="UP001139646"/>
    </source>
</evidence>
<evidence type="ECO:0000256" key="1">
    <source>
        <dbReference type="ARBA" id="ARBA00001946"/>
    </source>
</evidence>
<reference evidence="4" key="1">
    <citation type="submission" date="2022-01" db="EMBL/GenBank/DDBJ databases">
        <title>Colwellia maritima, isolated from seawater.</title>
        <authorList>
            <person name="Kristyanto S."/>
            <person name="Jung J."/>
            <person name="Jeon C.O."/>
        </authorList>
    </citation>
    <scope>NUCLEOTIDE SEQUENCE</scope>
    <source>
        <strain evidence="4">MSW7</strain>
    </source>
</reference>
<dbReference type="InterPro" id="IPR006439">
    <property type="entry name" value="HAD-SF_hydro_IA"/>
</dbReference>
<dbReference type="PANTHER" id="PTHR46470">
    <property type="entry name" value="N-ACYLNEURAMINATE-9-PHOSPHATASE"/>
    <property type="match status" value="1"/>
</dbReference>
<protein>
    <submittedName>
        <fullName evidence="4">HAD-IA family hydrolase</fullName>
    </submittedName>
</protein>
<evidence type="ECO:0000256" key="3">
    <source>
        <dbReference type="ARBA" id="ARBA00022842"/>
    </source>
</evidence>
<dbReference type="PANTHER" id="PTHR46470:SF4">
    <property type="entry name" value="5-AMINO-6-(5-PHOSPHO-D-RIBITYLAMINO)URACIL PHOSPHATASE YIGB"/>
    <property type="match status" value="1"/>
</dbReference>